<dbReference type="PRINTS" id="PR00412">
    <property type="entry name" value="EPOXHYDRLASE"/>
</dbReference>
<name>A0A8K0R5R1_9PLEO</name>
<evidence type="ECO:0000259" key="1">
    <source>
        <dbReference type="Pfam" id="PF12697"/>
    </source>
</evidence>
<reference evidence="2" key="1">
    <citation type="journal article" date="2021" name="Nat. Commun.">
        <title>Genetic determinants of endophytism in the Arabidopsis root mycobiome.</title>
        <authorList>
            <person name="Mesny F."/>
            <person name="Miyauchi S."/>
            <person name="Thiergart T."/>
            <person name="Pickel B."/>
            <person name="Atanasova L."/>
            <person name="Karlsson M."/>
            <person name="Huettel B."/>
            <person name="Barry K.W."/>
            <person name="Haridas S."/>
            <person name="Chen C."/>
            <person name="Bauer D."/>
            <person name="Andreopoulos W."/>
            <person name="Pangilinan J."/>
            <person name="LaButti K."/>
            <person name="Riley R."/>
            <person name="Lipzen A."/>
            <person name="Clum A."/>
            <person name="Drula E."/>
            <person name="Henrissat B."/>
            <person name="Kohler A."/>
            <person name="Grigoriev I.V."/>
            <person name="Martin F.M."/>
            <person name="Hacquard S."/>
        </authorList>
    </citation>
    <scope>NUCLEOTIDE SEQUENCE</scope>
    <source>
        <strain evidence="2">MPI-SDFR-AT-0120</strain>
    </source>
</reference>
<dbReference type="AlphaFoldDB" id="A0A8K0R5R1"/>
<dbReference type="Gene3D" id="3.40.50.1820">
    <property type="entry name" value="alpha/beta hydrolase"/>
    <property type="match status" value="1"/>
</dbReference>
<sequence>MPNTKTITVPHLNGITAAYQTSPSWDPAKPTLVLVNSFSTSSELYRDAYTNASLTSVMNLISIELLGHGQTRVHDEKTHWTYWDTAIMNLQVLEELGEEMGVGRGRGVFVLGTSQGGWVTVRMALLAPGKILGIIPLGTSLDYESERTRALGCWDAPTLLAHSIAEEFTSRTPTPDFVPSKEYSNFLIDSGFGADVDPQLRAFWIGEIERNYAGDEGRKRLRLAAINLRDRDGLHSRVGDVGCPVLWMHGTDDAVYSVANAQEEIKLFTGSPDARLKVIEGGKHFLSASHPEEVFGSVVEFVEKYKR</sequence>
<dbReference type="InterPro" id="IPR000073">
    <property type="entry name" value="AB_hydrolase_1"/>
</dbReference>
<accession>A0A8K0R5R1</accession>
<comment type="caution">
    <text evidence="2">The sequence shown here is derived from an EMBL/GenBank/DDBJ whole genome shotgun (WGS) entry which is preliminary data.</text>
</comment>
<evidence type="ECO:0000313" key="2">
    <source>
        <dbReference type="EMBL" id="KAH7084405.1"/>
    </source>
</evidence>
<dbReference type="EMBL" id="JAGMVJ010000012">
    <property type="protein sequence ID" value="KAH7084405.1"/>
    <property type="molecule type" value="Genomic_DNA"/>
</dbReference>
<dbReference type="InterPro" id="IPR000639">
    <property type="entry name" value="Epox_hydrolase-like"/>
</dbReference>
<dbReference type="Proteomes" id="UP000813461">
    <property type="component" value="Unassembled WGS sequence"/>
</dbReference>
<dbReference type="PANTHER" id="PTHR43798">
    <property type="entry name" value="MONOACYLGLYCEROL LIPASE"/>
    <property type="match status" value="1"/>
</dbReference>
<dbReference type="GO" id="GO:0016020">
    <property type="term" value="C:membrane"/>
    <property type="evidence" value="ECO:0007669"/>
    <property type="project" value="TreeGrafter"/>
</dbReference>
<dbReference type="GO" id="GO:0047372">
    <property type="term" value="F:monoacylglycerol lipase activity"/>
    <property type="evidence" value="ECO:0007669"/>
    <property type="project" value="TreeGrafter"/>
</dbReference>
<dbReference type="Pfam" id="PF12697">
    <property type="entry name" value="Abhydrolase_6"/>
    <property type="match status" value="1"/>
</dbReference>
<gene>
    <name evidence="2" type="ORF">FB567DRAFT_604234</name>
</gene>
<dbReference type="OrthoDB" id="19657at2759"/>
<proteinExistence type="predicted"/>
<protein>
    <submittedName>
        <fullName evidence="2">Alpha/Beta hydrolase protein</fullName>
    </submittedName>
</protein>
<dbReference type="InterPro" id="IPR029058">
    <property type="entry name" value="AB_hydrolase_fold"/>
</dbReference>
<evidence type="ECO:0000313" key="3">
    <source>
        <dbReference type="Proteomes" id="UP000813461"/>
    </source>
</evidence>
<dbReference type="SUPFAM" id="SSF53474">
    <property type="entry name" value="alpha/beta-Hydrolases"/>
    <property type="match status" value="1"/>
</dbReference>
<dbReference type="GO" id="GO:0046464">
    <property type="term" value="P:acylglycerol catabolic process"/>
    <property type="evidence" value="ECO:0007669"/>
    <property type="project" value="TreeGrafter"/>
</dbReference>
<keyword evidence="3" id="KW-1185">Reference proteome</keyword>
<dbReference type="InterPro" id="IPR050266">
    <property type="entry name" value="AB_hydrolase_sf"/>
</dbReference>
<feature type="domain" description="AB hydrolase-1" evidence="1">
    <location>
        <begin position="32"/>
        <end position="295"/>
    </location>
</feature>
<dbReference type="PANTHER" id="PTHR43798:SF33">
    <property type="entry name" value="HYDROLASE, PUTATIVE (AFU_ORTHOLOGUE AFUA_2G14860)-RELATED"/>
    <property type="match status" value="1"/>
</dbReference>
<keyword evidence="2" id="KW-0378">Hydrolase</keyword>
<organism evidence="2 3">
    <name type="scientific">Paraphoma chrysanthemicola</name>
    <dbReference type="NCBI Taxonomy" id="798071"/>
    <lineage>
        <taxon>Eukaryota</taxon>
        <taxon>Fungi</taxon>
        <taxon>Dikarya</taxon>
        <taxon>Ascomycota</taxon>
        <taxon>Pezizomycotina</taxon>
        <taxon>Dothideomycetes</taxon>
        <taxon>Pleosporomycetidae</taxon>
        <taxon>Pleosporales</taxon>
        <taxon>Pleosporineae</taxon>
        <taxon>Phaeosphaeriaceae</taxon>
        <taxon>Paraphoma</taxon>
    </lineage>
</organism>